<evidence type="ECO:0000256" key="10">
    <source>
        <dbReference type="ARBA" id="ARBA00022964"/>
    </source>
</evidence>
<keyword evidence="10 15" id="KW-0223">Dioxygenase</keyword>
<dbReference type="InterPro" id="IPR050383">
    <property type="entry name" value="GlyoxalaseI/FosfomycinResist"/>
</dbReference>
<keyword evidence="12 15" id="KW-0408">Iron</keyword>
<dbReference type="Pfam" id="PF00903">
    <property type="entry name" value="Glyoxalase"/>
    <property type="match status" value="1"/>
</dbReference>
<protein>
    <recommendedName>
        <fullName evidence="6">Metapyrocatechase</fullName>
        <ecNumber evidence="5">1.13.11.2</ecNumber>
    </recommendedName>
    <alternativeName>
        <fullName evidence="14">CatO2ase</fullName>
    </alternativeName>
    <alternativeName>
        <fullName evidence="13">Catechol 2,3-dioxygenase</fullName>
    </alternativeName>
</protein>
<name>A0A7L9J638_9MICO</name>
<keyword evidence="7" id="KW-0479">Metal-binding</keyword>
<evidence type="ECO:0000256" key="14">
    <source>
        <dbReference type="ARBA" id="ARBA00031146"/>
    </source>
</evidence>
<evidence type="ECO:0000256" key="16">
    <source>
        <dbReference type="SAM" id="MobiDB-lite"/>
    </source>
</evidence>
<evidence type="ECO:0000256" key="4">
    <source>
        <dbReference type="ARBA" id="ARBA00011881"/>
    </source>
</evidence>
<comment type="cofactor">
    <cofactor evidence="2 15">
        <name>Fe(2+)</name>
        <dbReference type="ChEBI" id="CHEBI:29033"/>
    </cofactor>
</comment>
<keyword evidence="11 15" id="KW-0560">Oxidoreductase</keyword>
<evidence type="ECO:0000256" key="13">
    <source>
        <dbReference type="ARBA" id="ARBA00030369"/>
    </source>
</evidence>
<organism evidence="18 19">
    <name type="scientific">Janibacter indicus</name>
    <dbReference type="NCBI Taxonomy" id="857417"/>
    <lineage>
        <taxon>Bacteria</taxon>
        <taxon>Bacillati</taxon>
        <taxon>Actinomycetota</taxon>
        <taxon>Actinomycetes</taxon>
        <taxon>Micrococcales</taxon>
        <taxon>Intrasporangiaceae</taxon>
        <taxon>Janibacter</taxon>
    </lineage>
</organism>
<feature type="compositionally biased region" description="Basic and acidic residues" evidence="16">
    <location>
        <begin position="1"/>
        <end position="20"/>
    </location>
</feature>
<comment type="catalytic activity">
    <reaction evidence="1">
        <text>catechol + O2 = (2Z,4E)-2-hydroxy-6-oxohexa-2,4-dienoate + H(+)</text>
        <dbReference type="Rhea" id="RHEA:17337"/>
        <dbReference type="ChEBI" id="CHEBI:15378"/>
        <dbReference type="ChEBI" id="CHEBI:15379"/>
        <dbReference type="ChEBI" id="CHEBI:18135"/>
        <dbReference type="ChEBI" id="CHEBI:71198"/>
        <dbReference type="EC" id="1.13.11.2"/>
    </reaction>
</comment>
<evidence type="ECO:0000259" key="17">
    <source>
        <dbReference type="PROSITE" id="PS51819"/>
    </source>
</evidence>
<dbReference type="EMBL" id="CP062789">
    <property type="protein sequence ID" value="QOK24485.1"/>
    <property type="molecule type" value="Genomic_DNA"/>
</dbReference>
<dbReference type="InterPro" id="IPR017624">
    <property type="entry name" value="Catechol_2-3_dOase"/>
</dbReference>
<keyword evidence="8" id="KW-0677">Repeat</keyword>
<evidence type="ECO:0000256" key="7">
    <source>
        <dbReference type="ARBA" id="ARBA00022723"/>
    </source>
</evidence>
<evidence type="ECO:0000256" key="6">
    <source>
        <dbReference type="ARBA" id="ARBA00022190"/>
    </source>
</evidence>
<keyword evidence="9 15" id="KW-0058">Aromatic hydrocarbons catabolism</keyword>
<evidence type="ECO:0000313" key="19">
    <source>
        <dbReference type="Proteomes" id="UP000593998"/>
    </source>
</evidence>
<sequence length="334" mass="37303">MAPDAPSERSRGIDPTDSRRGAARTVAGPPRGILRLSHVDVSVTDLDLSTAYYTQVMGMEVTARTDDAVYLRCWDEEDHHSLRLRYAPRVGMDLMSFKVHHADDLADLEQRVSRYGFPVERVSAGESVGQGESIRFSTPSGHVMELVADVEKVGARPRSRIEAGGLEPFPRDHIGPPRMDHTLVTAEEVGEATQFYRDVLGFRITEQLLDGNGHQVGTWMERSHTPHDLAVVQGPNGGLHHFAFWLDDWDEVRDAADVLAHHGIQVDVGPTRHGITRGSTIYFFDPLGTRNEVFTGGYRPDPDFPTLTWTGDNAGRAIFYYEGELNDRFMKVHT</sequence>
<evidence type="ECO:0000256" key="12">
    <source>
        <dbReference type="ARBA" id="ARBA00023004"/>
    </source>
</evidence>
<dbReference type="Pfam" id="PF22247">
    <property type="entry name" value="Diox-like_N"/>
    <property type="match status" value="1"/>
</dbReference>
<dbReference type="Gene3D" id="3.10.180.10">
    <property type="entry name" value="2,3-Dihydroxybiphenyl 1,2-Dioxygenase, domain 1"/>
    <property type="match status" value="2"/>
</dbReference>
<evidence type="ECO:0000256" key="1">
    <source>
        <dbReference type="ARBA" id="ARBA00000163"/>
    </source>
</evidence>
<feature type="domain" description="VOC" evidence="17">
    <location>
        <begin position="178"/>
        <end position="296"/>
    </location>
</feature>
<dbReference type="SUPFAM" id="SSF54593">
    <property type="entry name" value="Glyoxalase/Bleomycin resistance protein/Dihydroxybiphenyl dioxygenase"/>
    <property type="match status" value="1"/>
</dbReference>
<gene>
    <name evidence="18" type="ORF">IGS73_03790</name>
</gene>
<comment type="subunit">
    <text evidence="4">Homotetramer.</text>
</comment>
<dbReference type="PANTHER" id="PTHR21366">
    <property type="entry name" value="GLYOXALASE FAMILY PROTEIN"/>
    <property type="match status" value="1"/>
</dbReference>
<dbReference type="GO" id="GO:0018577">
    <property type="term" value="F:catechol 2,3-dioxygenase activity"/>
    <property type="evidence" value="ECO:0007669"/>
    <property type="project" value="UniProtKB-EC"/>
</dbReference>
<dbReference type="Proteomes" id="UP000593998">
    <property type="component" value="Chromosome"/>
</dbReference>
<accession>A0A7L9J638</accession>
<dbReference type="InterPro" id="IPR000486">
    <property type="entry name" value="Xdiol_ring_cleave_dOase_1/2"/>
</dbReference>
<evidence type="ECO:0000256" key="11">
    <source>
        <dbReference type="ARBA" id="ARBA00023002"/>
    </source>
</evidence>
<dbReference type="PROSITE" id="PS51819">
    <property type="entry name" value="VOC"/>
    <property type="match status" value="2"/>
</dbReference>
<evidence type="ECO:0000256" key="5">
    <source>
        <dbReference type="ARBA" id="ARBA00013117"/>
    </source>
</evidence>
<feature type="domain" description="VOC" evidence="17">
    <location>
        <begin position="35"/>
        <end position="149"/>
    </location>
</feature>
<comment type="similarity">
    <text evidence="3 15">Belongs to the extradiol ring-cleavage dioxygenase family.</text>
</comment>
<dbReference type="InterPro" id="IPR029068">
    <property type="entry name" value="Glyas_Bleomycin-R_OHBP_Dase"/>
</dbReference>
<dbReference type="GO" id="GO:0008198">
    <property type="term" value="F:ferrous iron binding"/>
    <property type="evidence" value="ECO:0007669"/>
    <property type="project" value="InterPro"/>
</dbReference>
<evidence type="ECO:0000313" key="18">
    <source>
        <dbReference type="EMBL" id="QOK24485.1"/>
    </source>
</evidence>
<evidence type="ECO:0000256" key="8">
    <source>
        <dbReference type="ARBA" id="ARBA00022737"/>
    </source>
</evidence>
<evidence type="ECO:0000256" key="3">
    <source>
        <dbReference type="ARBA" id="ARBA00008784"/>
    </source>
</evidence>
<evidence type="ECO:0000256" key="2">
    <source>
        <dbReference type="ARBA" id="ARBA00001954"/>
    </source>
</evidence>
<dbReference type="AlphaFoldDB" id="A0A7L9J638"/>
<dbReference type="InterPro" id="IPR037523">
    <property type="entry name" value="VOC_core"/>
</dbReference>
<dbReference type="PROSITE" id="PS00082">
    <property type="entry name" value="EXTRADIOL_DIOXYGENAS"/>
    <property type="match status" value="1"/>
</dbReference>
<dbReference type="NCBIfam" id="TIGR03211">
    <property type="entry name" value="catechol_2_3"/>
    <property type="match status" value="1"/>
</dbReference>
<reference evidence="18 19" key="1">
    <citation type="submission" date="2020-10" db="EMBL/GenBank/DDBJ databases">
        <title>Janibacter indicus TT2 genome sequence.</title>
        <authorList>
            <person name="Lee K."/>
            <person name="Ganzorig M."/>
        </authorList>
    </citation>
    <scope>NUCLEOTIDE SEQUENCE [LARGE SCALE GENOMIC DNA]</scope>
    <source>
        <strain evidence="18 19">TT2</strain>
    </source>
</reference>
<evidence type="ECO:0000256" key="9">
    <source>
        <dbReference type="ARBA" id="ARBA00022797"/>
    </source>
</evidence>
<evidence type="ECO:0000256" key="15">
    <source>
        <dbReference type="RuleBase" id="RU000683"/>
    </source>
</evidence>
<proteinExistence type="inferred from homology"/>
<feature type="region of interest" description="Disordered" evidence="16">
    <location>
        <begin position="1"/>
        <end position="27"/>
    </location>
</feature>
<dbReference type="InterPro" id="IPR054560">
    <property type="entry name" value="XylE-like_N"/>
</dbReference>
<dbReference type="InterPro" id="IPR004360">
    <property type="entry name" value="Glyas_Fos-R_dOase_dom"/>
</dbReference>
<dbReference type="EC" id="1.13.11.2" evidence="5"/>